<dbReference type="SUPFAM" id="SSF53098">
    <property type="entry name" value="Ribonuclease H-like"/>
    <property type="match status" value="1"/>
</dbReference>
<organismHost>
    <name type="scientific">Homo sapiens</name>
    <name type="common">Human</name>
    <dbReference type="NCBI Taxonomy" id="9606"/>
</organismHost>
<dbReference type="InterPro" id="IPR012337">
    <property type="entry name" value="RNaseH-like_sf"/>
</dbReference>
<organism evidence="1">
    <name type="scientific">Human immunodeficiency virus type 1</name>
    <name type="common">HIV-1</name>
    <dbReference type="NCBI Taxonomy" id="11676"/>
    <lineage>
        <taxon>Viruses</taxon>
        <taxon>Riboviria</taxon>
        <taxon>Pararnavirae</taxon>
        <taxon>Artverviricota</taxon>
        <taxon>Revtraviricetes</taxon>
        <taxon>Ortervirales</taxon>
        <taxon>Retroviridae</taxon>
        <taxon>Orthoretrovirinae</taxon>
        <taxon>Lentivirus</taxon>
        <taxon>Lentivirus humimdef1</taxon>
    </lineage>
</organism>
<dbReference type="EMBL" id="DQ387065">
    <property type="protein sequence ID" value="ABD52735.1"/>
    <property type="molecule type" value="Genomic_DNA"/>
</dbReference>
<feature type="non-terminal residue" evidence="1">
    <location>
        <position position="100"/>
    </location>
</feature>
<gene>
    <name evidence="1" type="primary">pol</name>
</gene>
<proteinExistence type="predicted"/>
<protein>
    <submittedName>
        <fullName evidence="1">Pol protein</fullName>
    </submittedName>
</protein>
<accession>Q27R89</accession>
<reference evidence="1" key="1">
    <citation type="journal article" date="2006" name="AIDS Res. Hum. Retroviruses">
        <title>HIV type 1 subtypes among STI patients in Nairobi: a genotypic study based on partial pol gene sequencing.</title>
        <authorList>
            <person name="Lihana R.W."/>
            <person name="Khamadi S.A."/>
            <person name="Kiptoo M.K."/>
            <person name="Kinyua J.G."/>
            <person name="Lagat N."/>
            <person name="Magoma G.N."/>
            <person name="Mwau M.M."/>
            <person name="Makokha E.P."/>
            <person name="Onyango V."/>
            <person name="Osman S."/>
            <person name="Okoth F.A."/>
            <person name="Songok E.M."/>
        </authorList>
    </citation>
    <scope>NUCLEOTIDE SEQUENCE</scope>
    <source>
        <strain evidence="1">2/ST2008</strain>
    </source>
</reference>
<feature type="non-terminal residue" evidence="1">
    <location>
        <position position="1"/>
    </location>
</feature>
<evidence type="ECO:0000313" key="1">
    <source>
        <dbReference type="EMBL" id="ABD52735.1"/>
    </source>
</evidence>
<name>Q27R89_HV1</name>
<sequence length="100" mass="11214">VRNSLLYSKISRKMASKNSTYYNGSNFTSAGSLRPPVGGQASSRNLEFPINPQSQGVRRILNKEFKENYWTGERQAGTLKTAVQMADFIHNFKRRGELGG</sequence>